<comment type="caution">
    <text evidence="6">The sequence shown here is derived from an EMBL/GenBank/DDBJ whole genome shotgun (WGS) entry which is preliminary data.</text>
</comment>
<comment type="subunit">
    <text evidence="3">Homotrimer.</text>
</comment>
<comment type="similarity">
    <text evidence="2">Belongs to the KHG/KDPG aldolase family.</text>
</comment>
<organism evidence="6 7">
    <name type="scientific">Brevibacillus fluminis</name>
    <dbReference type="NCBI Taxonomy" id="511487"/>
    <lineage>
        <taxon>Bacteria</taxon>
        <taxon>Bacillati</taxon>
        <taxon>Bacillota</taxon>
        <taxon>Bacilli</taxon>
        <taxon>Bacillales</taxon>
        <taxon>Paenibacillaceae</taxon>
        <taxon>Brevibacillus</taxon>
    </lineage>
</organism>
<proteinExistence type="inferred from homology"/>
<name>A0A3M8DI56_9BACL</name>
<dbReference type="GO" id="GO:0008675">
    <property type="term" value="F:2-dehydro-3-deoxy-phosphogluconate aldolase activity"/>
    <property type="evidence" value="ECO:0007669"/>
    <property type="project" value="UniProtKB-EC"/>
</dbReference>
<dbReference type="EC" id="4.1.3.16" evidence="6"/>
<dbReference type="RefSeq" id="WP_122918556.1">
    <property type="nucleotide sequence ID" value="NZ_RHHQ01000011.1"/>
</dbReference>
<reference evidence="6 7" key="1">
    <citation type="submission" date="2018-10" db="EMBL/GenBank/DDBJ databases">
        <title>Phylogenomics of Brevibacillus.</title>
        <authorList>
            <person name="Dunlap C."/>
        </authorList>
    </citation>
    <scope>NUCLEOTIDE SEQUENCE [LARGE SCALE GENOMIC DNA]</scope>
    <source>
        <strain evidence="6 7">JCM 15716</strain>
    </source>
</reference>
<protein>
    <submittedName>
        <fullName evidence="6">Bifunctional 4-hydroxy-2-oxoglutarate aldolase/2-dehydro-3-deoxy-phosphogluconate aldolase</fullName>
        <ecNumber evidence="6">4.1.2.14</ecNumber>
        <ecNumber evidence="6">4.1.3.16</ecNumber>
    </submittedName>
</protein>
<dbReference type="GO" id="GO:0008700">
    <property type="term" value="F:(R,S)-4-hydroxy-2-oxoglutarate aldolase activity"/>
    <property type="evidence" value="ECO:0007669"/>
    <property type="project" value="UniProtKB-EC"/>
</dbReference>
<evidence type="ECO:0000256" key="2">
    <source>
        <dbReference type="ARBA" id="ARBA00006906"/>
    </source>
</evidence>
<dbReference type="OrthoDB" id="9802667at2"/>
<dbReference type="Proteomes" id="UP000271031">
    <property type="component" value="Unassembled WGS sequence"/>
</dbReference>
<dbReference type="EMBL" id="RHHQ01000011">
    <property type="protein sequence ID" value="RNB87714.1"/>
    <property type="molecule type" value="Genomic_DNA"/>
</dbReference>
<dbReference type="NCBIfam" id="TIGR01182">
    <property type="entry name" value="eda"/>
    <property type="match status" value="1"/>
</dbReference>
<dbReference type="PANTHER" id="PTHR30246">
    <property type="entry name" value="2-KETO-3-DEOXY-6-PHOSPHOGLUCONATE ALDOLASE"/>
    <property type="match status" value="1"/>
</dbReference>
<accession>A0A3M8DI56</accession>
<evidence type="ECO:0000256" key="4">
    <source>
        <dbReference type="ARBA" id="ARBA00023239"/>
    </source>
</evidence>
<dbReference type="PANTHER" id="PTHR30246:SF1">
    <property type="entry name" value="2-DEHYDRO-3-DEOXY-6-PHOSPHOGALACTONATE ALDOLASE-RELATED"/>
    <property type="match status" value="1"/>
</dbReference>
<dbReference type="InterPro" id="IPR000887">
    <property type="entry name" value="Aldlse_KDPG_KHG"/>
</dbReference>
<sequence length="225" mass="23432">MMAQVQLTDLFHNGVVAVIRKIPADLMVPVTESLLDGGVRAIEITLDSPDALQSIMTVKEKFADSVMVGAGTVLDAQAAWRAVSAGAEFIVSPNVDPAVIEMTKNCGKLSIPGAMTPSEMVVAHRSGADAVKIFPGGVLEPAFLQDVRGPLGHIPLMVTGGITLANTASFIQNGAEAVGVGSALLTKMDLAEKNFARIAERAGLFCEQVARARKALEVGPVEGIS</sequence>
<dbReference type="Gene3D" id="3.20.20.70">
    <property type="entry name" value="Aldolase class I"/>
    <property type="match status" value="1"/>
</dbReference>
<evidence type="ECO:0000256" key="5">
    <source>
        <dbReference type="ARBA" id="ARBA00023277"/>
    </source>
</evidence>
<evidence type="ECO:0000256" key="1">
    <source>
        <dbReference type="ARBA" id="ARBA00004761"/>
    </source>
</evidence>
<evidence type="ECO:0000313" key="7">
    <source>
        <dbReference type="Proteomes" id="UP000271031"/>
    </source>
</evidence>
<keyword evidence="5" id="KW-0119">Carbohydrate metabolism</keyword>
<dbReference type="AlphaFoldDB" id="A0A3M8DI56"/>
<dbReference type="EC" id="4.1.2.14" evidence="6"/>
<gene>
    <name evidence="6" type="primary">eda</name>
    <name evidence="6" type="ORF">EDM56_14165</name>
</gene>
<dbReference type="Pfam" id="PF01081">
    <property type="entry name" value="Aldolase"/>
    <property type="match status" value="1"/>
</dbReference>
<keyword evidence="4 6" id="KW-0456">Lyase</keyword>
<dbReference type="CDD" id="cd00452">
    <property type="entry name" value="KDPG_aldolase"/>
    <property type="match status" value="1"/>
</dbReference>
<comment type="pathway">
    <text evidence="1">Carbohydrate acid metabolism.</text>
</comment>
<dbReference type="SUPFAM" id="SSF51569">
    <property type="entry name" value="Aldolase"/>
    <property type="match status" value="1"/>
</dbReference>
<keyword evidence="7" id="KW-1185">Reference proteome</keyword>
<evidence type="ECO:0000256" key="3">
    <source>
        <dbReference type="ARBA" id="ARBA00011233"/>
    </source>
</evidence>
<dbReference type="InterPro" id="IPR013785">
    <property type="entry name" value="Aldolase_TIM"/>
</dbReference>
<evidence type="ECO:0000313" key="6">
    <source>
        <dbReference type="EMBL" id="RNB87714.1"/>
    </source>
</evidence>